<dbReference type="AlphaFoldDB" id="A0A4C1YAG0"/>
<comment type="caution">
    <text evidence="2">The sequence shown here is derived from an EMBL/GenBank/DDBJ whole genome shotgun (WGS) entry which is preliminary data.</text>
</comment>
<gene>
    <name evidence="2" type="ORF">EVAR_38247_1</name>
</gene>
<dbReference type="Proteomes" id="UP000299102">
    <property type="component" value="Unassembled WGS sequence"/>
</dbReference>
<reference evidence="2 3" key="1">
    <citation type="journal article" date="2019" name="Commun. Biol.">
        <title>The bagworm genome reveals a unique fibroin gene that provides high tensile strength.</title>
        <authorList>
            <person name="Kono N."/>
            <person name="Nakamura H."/>
            <person name="Ohtoshi R."/>
            <person name="Tomita M."/>
            <person name="Numata K."/>
            <person name="Arakawa K."/>
        </authorList>
    </citation>
    <scope>NUCLEOTIDE SEQUENCE [LARGE SCALE GENOMIC DNA]</scope>
</reference>
<feature type="compositionally biased region" description="Basic and acidic residues" evidence="1">
    <location>
        <begin position="139"/>
        <end position="159"/>
    </location>
</feature>
<name>A0A4C1YAG0_EUMVA</name>
<sequence length="224" mass="24945">MAPVHWVGIEYQSKFRAPITFAHSILAPAPDLSRVHAIDFKADPDLNLGPDVCSRFCFPHRAALFRDPQPNACQSWGAGGAPPTPPPPNFRHLEAVNLMKFTVHLRARGDMAHVHTLSLAVNAGCWHRSQPRRAALRQRTNERAHPKSSSKAREERKEGFLSVGVRRNSVGDHQISNIQRRFPDVHNPSGLLNPMSVLIGGHLRPPSPMRRQSSVATVRRARSD</sequence>
<accession>A0A4C1YAG0</accession>
<feature type="region of interest" description="Disordered" evidence="1">
    <location>
        <begin position="135"/>
        <end position="159"/>
    </location>
</feature>
<dbReference type="EMBL" id="BGZK01001126">
    <property type="protein sequence ID" value="GBP71914.1"/>
    <property type="molecule type" value="Genomic_DNA"/>
</dbReference>
<organism evidence="2 3">
    <name type="scientific">Eumeta variegata</name>
    <name type="common">Bagworm moth</name>
    <name type="synonym">Eumeta japonica</name>
    <dbReference type="NCBI Taxonomy" id="151549"/>
    <lineage>
        <taxon>Eukaryota</taxon>
        <taxon>Metazoa</taxon>
        <taxon>Ecdysozoa</taxon>
        <taxon>Arthropoda</taxon>
        <taxon>Hexapoda</taxon>
        <taxon>Insecta</taxon>
        <taxon>Pterygota</taxon>
        <taxon>Neoptera</taxon>
        <taxon>Endopterygota</taxon>
        <taxon>Lepidoptera</taxon>
        <taxon>Glossata</taxon>
        <taxon>Ditrysia</taxon>
        <taxon>Tineoidea</taxon>
        <taxon>Psychidae</taxon>
        <taxon>Oiketicinae</taxon>
        <taxon>Eumeta</taxon>
    </lineage>
</organism>
<proteinExistence type="predicted"/>
<evidence type="ECO:0000313" key="3">
    <source>
        <dbReference type="Proteomes" id="UP000299102"/>
    </source>
</evidence>
<protein>
    <submittedName>
        <fullName evidence="2">Uncharacterized protein</fullName>
    </submittedName>
</protein>
<evidence type="ECO:0000313" key="2">
    <source>
        <dbReference type="EMBL" id="GBP71914.1"/>
    </source>
</evidence>
<keyword evidence="3" id="KW-1185">Reference proteome</keyword>
<evidence type="ECO:0000256" key="1">
    <source>
        <dbReference type="SAM" id="MobiDB-lite"/>
    </source>
</evidence>
<feature type="region of interest" description="Disordered" evidence="1">
    <location>
        <begin position="202"/>
        <end position="224"/>
    </location>
</feature>